<organism evidence="4 5">
    <name type="scientific">Donghicola eburneus</name>
    <dbReference type="NCBI Taxonomy" id="393278"/>
    <lineage>
        <taxon>Bacteria</taxon>
        <taxon>Pseudomonadati</taxon>
        <taxon>Pseudomonadota</taxon>
        <taxon>Alphaproteobacteria</taxon>
        <taxon>Rhodobacterales</taxon>
        <taxon>Roseobacteraceae</taxon>
        <taxon>Donghicola</taxon>
    </lineage>
</organism>
<dbReference type="RefSeq" id="WP_072706740.1">
    <property type="nucleotide sequence ID" value="NZ_FMJB01000051.1"/>
</dbReference>
<dbReference type="Gene3D" id="3.30.420.40">
    <property type="match status" value="1"/>
</dbReference>
<dbReference type="PANTHER" id="PTHR47690:SF1">
    <property type="entry name" value="GLUCOKINASE"/>
    <property type="match status" value="1"/>
</dbReference>
<dbReference type="InterPro" id="IPR050201">
    <property type="entry name" value="Bacterial_glucokinase"/>
</dbReference>
<dbReference type="EMBL" id="FMJB01000051">
    <property type="protein sequence ID" value="SCM68102.1"/>
    <property type="molecule type" value="Genomic_DNA"/>
</dbReference>
<dbReference type="InterPro" id="IPR043129">
    <property type="entry name" value="ATPase_NBD"/>
</dbReference>
<evidence type="ECO:0000256" key="2">
    <source>
        <dbReference type="ARBA" id="ARBA00022777"/>
    </source>
</evidence>
<dbReference type="GO" id="GO:0006096">
    <property type="term" value="P:glycolytic process"/>
    <property type="evidence" value="ECO:0007669"/>
    <property type="project" value="InterPro"/>
</dbReference>
<dbReference type="GO" id="GO:0005524">
    <property type="term" value="F:ATP binding"/>
    <property type="evidence" value="ECO:0007669"/>
    <property type="project" value="InterPro"/>
</dbReference>
<dbReference type="GO" id="GO:0004340">
    <property type="term" value="F:glucokinase activity"/>
    <property type="evidence" value="ECO:0007669"/>
    <property type="project" value="InterPro"/>
</dbReference>
<sequence>MDQTAPLSIVADIGGTNTRIALARGTEILHDTITRYKNAGEPNFPPLLERFLAEHPDANPEACCVAAAGPVRDGRVEMTNLSWTFDKDDLAAATGASVIATLNDMQAQGHALPYLKPEALTNLREGAEASPQAAMLIVGIGTGMNIAPVYHSASGTLVPPAEAGHPLLAVRNDDNLRLCQYIEKHHGFPSVEEVMSGRGVARIYEWLSSEAGDTQVLEPAEIMKRVEDGSDPIATETARHFVQIMGSVCGNLALTLLPFGGIYLIGGVSRAFAPLLDKMGFEESFRDLGRFGDFVDQFGIWLVEDDFAALTGCASHLQDLLQRPH</sequence>
<dbReference type="CDD" id="cd24008">
    <property type="entry name" value="ASKHA_NBD_GLK"/>
    <property type="match status" value="1"/>
</dbReference>
<evidence type="ECO:0000256" key="3">
    <source>
        <dbReference type="RuleBase" id="RU004046"/>
    </source>
</evidence>
<dbReference type="InterPro" id="IPR003836">
    <property type="entry name" value="Glucokinase"/>
</dbReference>
<evidence type="ECO:0000313" key="5">
    <source>
        <dbReference type="Proteomes" id="UP000184085"/>
    </source>
</evidence>
<dbReference type="Proteomes" id="UP000184085">
    <property type="component" value="Unassembled WGS sequence"/>
</dbReference>
<gene>
    <name evidence="4" type="ORF">KARMA_2311</name>
</gene>
<comment type="similarity">
    <text evidence="3">Belongs to the bacterial glucokinase family.</text>
</comment>
<accession>A0A1M4MZR6</accession>
<keyword evidence="1" id="KW-0808">Transferase</keyword>
<name>A0A1M4MZR6_9RHOB</name>
<evidence type="ECO:0000256" key="1">
    <source>
        <dbReference type="ARBA" id="ARBA00022679"/>
    </source>
</evidence>
<evidence type="ECO:0000313" key="4">
    <source>
        <dbReference type="EMBL" id="SCM68102.1"/>
    </source>
</evidence>
<dbReference type="Pfam" id="PF02685">
    <property type="entry name" value="Glucokinase"/>
    <property type="match status" value="1"/>
</dbReference>
<keyword evidence="5" id="KW-1185">Reference proteome</keyword>
<dbReference type="PANTHER" id="PTHR47690">
    <property type="entry name" value="GLUCOKINASE"/>
    <property type="match status" value="1"/>
</dbReference>
<proteinExistence type="inferred from homology"/>
<dbReference type="GO" id="GO:0005536">
    <property type="term" value="F:D-glucose binding"/>
    <property type="evidence" value="ECO:0007669"/>
    <property type="project" value="InterPro"/>
</dbReference>
<dbReference type="Gene3D" id="3.40.367.20">
    <property type="match status" value="1"/>
</dbReference>
<protein>
    <submittedName>
        <fullName evidence="4">Putative glucokinase</fullName>
    </submittedName>
</protein>
<dbReference type="SUPFAM" id="SSF53067">
    <property type="entry name" value="Actin-like ATPase domain"/>
    <property type="match status" value="1"/>
</dbReference>
<dbReference type="GO" id="GO:0005829">
    <property type="term" value="C:cytosol"/>
    <property type="evidence" value="ECO:0007669"/>
    <property type="project" value="TreeGrafter"/>
</dbReference>
<keyword evidence="2 4" id="KW-0418">Kinase</keyword>
<dbReference type="AlphaFoldDB" id="A0A1M4MZR6"/>
<reference evidence="5" key="1">
    <citation type="submission" date="2016-09" db="EMBL/GenBank/DDBJ databases">
        <authorList>
            <person name="Wibberg D."/>
        </authorList>
    </citation>
    <scope>NUCLEOTIDE SEQUENCE [LARGE SCALE GENOMIC DNA]</scope>
</reference>